<organism evidence="2 3">
    <name type="scientific">Phanerochaete carnosa (strain HHB-10118-sp)</name>
    <name type="common">White-rot fungus</name>
    <name type="synonym">Peniophora carnosa</name>
    <dbReference type="NCBI Taxonomy" id="650164"/>
    <lineage>
        <taxon>Eukaryota</taxon>
        <taxon>Fungi</taxon>
        <taxon>Dikarya</taxon>
        <taxon>Basidiomycota</taxon>
        <taxon>Agaricomycotina</taxon>
        <taxon>Agaricomycetes</taxon>
        <taxon>Polyporales</taxon>
        <taxon>Phanerochaetaceae</taxon>
        <taxon>Phanerochaete</taxon>
    </lineage>
</organism>
<keyword evidence="3" id="KW-1185">Reference proteome</keyword>
<dbReference type="HOGENOM" id="CLU_1129416_0_0_1"/>
<reference evidence="2 3" key="1">
    <citation type="journal article" date="2012" name="BMC Genomics">
        <title>Comparative genomics of the white-rot fungi, Phanerochaete carnosa and P. chrysosporium, to elucidate the genetic basis of the distinct wood types they colonize.</title>
        <authorList>
            <person name="Suzuki H."/>
            <person name="MacDonald J."/>
            <person name="Syed K."/>
            <person name="Salamov A."/>
            <person name="Hori C."/>
            <person name="Aerts A."/>
            <person name="Henrissat B."/>
            <person name="Wiebenga A."/>
            <person name="vanKuyk P.A."/>
            <person name="Barry K."/>
            <person name="Lindquist E."/>
            <person name="LaButti K."/>
            <person name="Lapidus A."/>
            <person name="Lucas S."/>
            <person name="Coutinho P."/>
            <person name="Gong Y."/>
            <person name="Samejima M."/>
            <person name="Mahadevan R."/>
            <person name="Abou-Zaid M."/>
            <person name="de Vries R.P."/>
            <person name="Igarashi K."/>
            <person name="Yadav J.S."/>
            <person name="Grigoriev I.V."/>
            <person name="Master E.R."/>
        </authorList>
    </citation>
    <scope>NUCLEOTIDE SEQUENCE [LARGE SCALE GENOMIC DNA]</scope>
    <source>
        <strain evidence="2 3">HHB-10118-sp</strain>
    </source>
</reference>
<dbReference type="RefSeq" id="XP_007395973.1">
    <property type="nucleotide sequence ID" value="XM_007395911.1"/>
</dbReference>
<feature type="region of interest" description="Disordered" evidence="1">
    <location>
        <begin position="129"/>
        <end position="212"/>
    </location>
</feature>
<gene>
    <name evidence="2" type="ORF">PHACADRAFT_256432</name>
</gene>
<feature type="compositionally biased region" description="Low complexity" evidence="1">
    <location>
        <begin position="156"/>
        <end position="167"/>
    </location>
</feature>
<dbReference type="OrthoDB" id="2596481at2759"/>
<dbReference type="EMBL" id="JH930472">
    <property type="protein sequence ID" value="EKM55653.1"/>
    <property type="molecule type" value="Genomic_DNA"/>
</dbReference>
<dbReference type="Proteomes" id="UP000008370">
    <property type="component" value="Unassembled WGS sequence"/>
</dbReference>
<evidence type="ECO:0000313" key="2">
    <source>
        <dbReference type="EMBL" id="EKM55653.1"/>
    </source>
</evidence>
<feature type="compositionally biased region" description="Basic residues" evidence="1">
    <location>
        <begin position="197"/>
        <end position="207"/>
    </location>
</feature>
<protein>
    <submittedName>
        <fullName evidence="2">Uncharacterized protein</fullName>
    </submittedName>
</protein>
<dbReference type="KEGG" id="pco:PHACADRAFT_256432"/>
<sequence>MATAPSSAAMSRVRSPSSLASSFNFIASPNAMHANDLALSSDDSFESLSEDSSSDDEIVWSVSDLSASFISSQRDPRSPSIFSEDDFIVLGQPSRADAPTSPRSSDAPSVSADGLSDVFNDLTIEDSLDASSNFSSSRPASQAATPSKRSRRPKARAAATVSAAPSPAQMPTAPVTPKRKRKVKAAPAPAAKEVVPKKSRKKAKAKKVQPATEAGLGARPIVDDVSEAGDVKTVSLYDDAVQYISS</sequence>
<feature type="compositionally biased region" description="Low complexity" evidence="1">
    <location>
        <begin position="129"/>
        <end position="147"/>
    </location>
</feature>
<feature type="region of interest" description="Disordered" evidence="1">
    <location>
        <begin position="69"/>
        <end position="114"/>
    </location>
</feature>
<evidence type="ECO:0000256" key="1">
    <source>
        <dbReference type="SAM" id="MobiDB-lite"/>
    </source>
</evidence>
<dbReference type="AlphaFoldDB" id="K5VVS5"/>
<dbReference type="InParanoid" id="K5VVS5"/>
<dbReference type="GeneID" id="18916577"/>
<name>K5VVS5_PHACS</name>
<proteinExistence type="predicted"/>
<evidence type="ECO:0000313" key="3">
    <source>
        <dbReference type="Proteomes" id="UP000008370"/>
    </source>
</evidence>
<accession>K5VVS5</accession>